<name>A0A1C3CWC5_9GAMM</name>
<evidence type="ECO:0000313" key="2">
    <source>
        <dbReference type="Proteomes" id="UP000186553"/>
    </source>
</evidence>
<reference evidence="1 2" key="1">
    <citation type="submission" date="2016-07" db="EMBL/GenBank/DDBJ databases">
        <title>Acinetobacter sp. ANC 4603.</title>
        <authorList>
            <person name="Radolfova-Krizova L."/>
            <person name="Nemec A."/>
        </authorList>
    </citation>
    <scope>NUCLEOTIDE SEQUENCE [LARGE SCALE GENOMIC DNA]</scope>
    <source>
        <strain evidence="1 2">ANC 4603</strain>
    </source>
</reference>
<proteinExistence type="predicted"/>
<dbReference type="AlphaFoldDB" id="A0A1C3CWC5"/>
<evidence type="ECO:0000313" key="1">
    <source>
        <dbReference type="EMBL" id="ODA13046.1"/>
    </source>
</evidence>
<keyword evidence="2" id="KW-1185">Reference proteome</keyword>
<comment type="caution">
    <text evidence="1">The sequence shown here is derived from an EMBL/GenBank/DDBJ whole genome shotgun (WGS) entry which is preliminary data.</text>
</comment>
<accession>A0A1C3CWC5</accession>
<protein>
    <submittedName>
        <fullName evidence="1">Uncharacterized protein</fullName>
    </submittedName>
</protein>
<dbReference type="OrthoDB" id="6660515at2"/>
<dbReference type="Proteomes" id="UP000186553">
    <property type="component" value="Unassembled WGS sequence"/>
</dbReference>
<dbReference type="RefSeq" id="WP_068886983.1">
    <property type="nucleotide sequence ID" value="NZ_CBCRUU010000006.1"/>
</dbReference>
<gene>
    <name evidence="1" type="ORF">BBP83_06245</name>
</gene>
<organism evidence="1 2">
    <name type="scientific">Acinetobacter celticus</name>
    <dbReference type="NCBI Taxonomy" id="1891224"/>
    <lineage>
        <taxon>Bacteria</taxon>
        <taxon>Pseudomonadati</taxon>
        <taxon>Pseudomonadota</taxon>
        <taxon>Gammaproteobacteria</taxon>
        <taxon>Moraxellales</taxon>
        <taxon>Moraxellaceae</taxon>
        <taxon>Acinetobacter</taxon>
    </lineage>
</organism>
<sequence length="215" mass="24114">MIGHQRDIMATLGIDIWIPRDAVCEHNQSYLWRDSAQQENVSEIILPSTPAKVEPVVTPAKTPVQPQIKTVFEKNIPAVDVVVPATSSELSSVLKIDAFSIEAICLTQCVLLIDATTVTADQQLLWKNIQRAVQAEFHSLQWPFLWLNMQDGRGASSYVSGFLDAISTEKNILCLGQIPHLTSSAHIQLASLQEMVEQPLLKKRLWQFMQNKIKE</sequence>
<dbReference type="STRING" id="1891224.BBP83_06245"/>
<dbReference type="EMBL" id="MBDL01000009">
    <property type="protein sequence ID" value="ODA13046.1"/>
    <property type="molecule type" value="Genomic_DNA"/>
</dbReference>